<gene>
    <name evidence="1" type="ORF">E6W99_18995</name>
</gene>
<dbReference type="Proteomes" id="UP000310334">
    <property type="component" value="Unassembled WGS sequence"/>
</dbReference>
<keyword evidence="2" id="KW-1185">Reference proteome</keyword>
<protein>
    <submittedName>
        <fullName evidence="1">Uncharacterized protein</fullName>
    </submittedName>
</protein>
<evidence type="ECO:0000313" key="1">
    <source>
        <dbReference type="EMBL" id="THF77428.1"/>
    </source>
</evidence>
<proteinExistence type="predicted"/>
<dbReference type="AlphaFoldDB" id="A0A4S4BR25"/>
<organism evidence="1 2">
    <name type="scientific">Metabacillus sediminilitoris</name>
    <dbReference type="NCBI Taxonomy" id="2567941"/>
    <lineage>
        <taxon>Bacteria</taxon>
        <taxon>Bacillati</taxon>
        <taxon>Bacillota</taxon>
        <taxon>Bacilli</taxon>
        <taxon>Bacillales</taxon>
        <taxon>Bacillaceae</taxon>
        <taxon>Metabacillus</taxon>
    </lineage>
</organism>
<evidence type="ECO:0000313" key="2">
    <source>
        <dbReference type="Proteomes" id="UP000310334"/>
    </source>
</evidence>
<sequence>MDLYNNMEFELKGSFIPNISNSDKLKIVEISDGIVVIQMNNSKRRGVFPLDSFKYWIKRNSLIHINDQEKKTS</sequence>
<dbReference type="RefSeq" id="WP_136356740.1">
    <property type="nucleotide sequence ID" value="NZ_CP046266.1"/>
</dbReference>
<dbReference type="OrthoDB" id="2890343at2"/>
<dbReference type="EMBL" id="SSNT01000015">
    <property type="protein sequence ID" value="THF77428.1"/>
    <property type="molecule type" value="Genomic_DNA"/>
</dbReference>
<name>A0A4S4BR25_9BACI</name>
<reference evidence="1 2" key="1">
    <citation type="submission" date="2019-04" db="EMBL/GenBank/DDBJ databases">
        <title>Bacillus sediminilitoris sp. nov., isolated from a tidal flat sediment on the East China Sea.</title>
        <authorList>
            <person name="Wei Y."/>
            <person name="Mao H."/>
            <person name="Fang J."/>
        </authorList>
    </citation>
    <scope>NUCLEOTIDE SEQUENCE [LARGE SCALE GENOMIC DNA]</scope>
    <source>
        <strain evidence="1 2">DSL-17</strain>
    </source>
</reference>
<accession>A0A4S4BR25</accession>
<comment type="caution">
    <text evidence="1">The sequence shown here is derived from an EMBL/GenBank/DDBJ whole genome shotgun (WGS) entry which is preliminary data.</text>
</comment>